<protein>
    <submittedName>
        <fullName evidence="1">Uncharacterized protein</fullName>
    </submittedName>
</protein>
<keyword evidence="2" id="KW-1185">Reference proteome</keyword>
<organism evidence="1 2">
    <name type="scientific">Natronobacterium haloterrestre</name>
    <name type="common">Halobiforma haloterrestris</name>
    <dbReference type="NCBI Taxonomy" id="148448"/>
    <lineage>
        <taxon>Archaea</taxon>
        <taxon>Methanobacteriati</taxon>
        <taxon>Methanobacteriota</taxon>
        <taxon>Stenosarchaea group</taxon>
        <taxon>Halobacteria</taxon>
        <taxon>Halobacteriales</taxon>
        <taxon>Natrialbaceae</taxon>
        <taxon>Natronobacterium</taxon>
    </lineage>
</organism>
<accession>A0A1I1HJ46</accession>
<gene>
    <name evidence="1" type="ORF">SAMN05444422_10623</name>
</gene>
<evidence type="ECO:0000313" key="1">
    <source>
        <dbReference type="EMBL" id="SFC24159.1"/>
    </source>
</evidence>
<dbReference type="AlphaFoldDB" id="A0A1I1HJ46"/>
<dbReference type="EMBL" id="FOKW01000006">
    <property type="protein sequence ID" value="SFC24159.1"/>
    <property type="molecule type" value="Genomic_DNA"/>
</dbReference>
<evidence type="ECO:0000313" key="2">
    <source>
        <dbReference type="Proteomes" id="UP000199161"/>
    </source>
</evidence>
<dbReference type="Proteomes" id="UP000199161">
    <property type="component" value="Unassembled WGS sequence"/>
</dbReference>
<sequence length="187" mass="21356">MGAYIDSPEILTEVIITDPDDYFAISDDLTRVNEQKEKMYELYENMPTLNKGNFVALLQKAHGHDSDYAKDRVEKWCEEYEIFDYAPIDEKTVTQDNFAELADELIDTERNEADLVNQLFATAEEEGEDTMSLEDVAEVLEEGGLIRTATHKTAGKKLQEYDERYGMTSFRYVDKGAVYLSTYAPSA</sequence>
<reference evidence="2" key="1">
    <citation type="submission" date="2016-10" db="EMBL/GenBank/DDBJ databases">
        <authorList>
            <person name="Varghese N."/>
            <person name="Submissions S."/>
        </authorList>
    </citation>
    <scope>NUCLEOTIDE SEQUENCE [LARGE SCALE GENOMIC DNA]</scope>
    <source>
        <strain evidence="2">DSM 13078</strain>
    </source>
</reference>
<name>A0A1I1HJ46_NATHA</name>
<proteinExistence type="predicted"/>